<evidence type="ECO:0000256" key="1">
    <source>
        <dbReference type="SAM" id="Phobius"/>
    </source>
</evidence>
<evidence type="ECO:0000313" key="3">
    <source>
        <dbReference type="Proteomes" id="UP000324065"/>
    </source>
</evidence>
<reference evidence="2 3" key="1">
    <citation type="submission" date="2019-09" db="EMBL/GenBank/DDBJ databases">
        <title>Genome sequence of Roseospira marina, one of the more divergent members of the non-sulfur purple photosynthetic bacterial family, the Rhodospirillaceae.</title>
        <authorList>
            <person name="Meyer T."/>
            <person name="Kyndt J."/>
        </authorList>
    </citation>
    <scope>NUCLEOTIDE SEQUENCE [LARGE SCALE GENOMIC DNA]</scope>
    <source>
        <strain evidence="2 3">DSM 15113</strain>
    </source>
</reference>
<proteinExistence type="predicted"/>
<dbReference type="RefSeq" id="WP_150062451.1">
    <property type="nucleotide sequence ID" value="NZ_JACHII010000019.1"/>
</dbReference>
<comment type="caution">
    <text evidence="2">The sequence shown here is derived from an EMBL/GenBank/DDBJ whole genome shotgun (WGS) entry which is preliminary data.</text>
</comment>
<name>A0A5M6IAY7_9PROT</name>
<feature type="transmembrane region" description="Helical" evidence="1">
    <location>
        <begin position="74"/>
        <end position="94"/>
    </location>
</feature>
<gene>
    <name evidence="2" type="ORF">F1188_10885</name>
</gene>
<dbReference type="Proteomes" id="UP000324065">
    <property type="component" value="Unassembled WGS sequence"/>
</dbReference>
<dbReference type="OrthoDB" id="9920620at2"/>
<keyword evidence="1" id="KW-0812">Transmembrane</keyword>
<sequence>MRRRPALAVLCTFTTLALLATAWGISDVLHWRAAVLRCEPWVPIDTAAVWFTGFPAVAALPLLRLTRSARAHRWMLAGALVLFIAVPQVTVGVVSQPAEAAGYRGLETLTLVPPGAVTLHTPACPDRRP</sequence>
<accession>A0A5M6IAY7</accession>
<evidence type="ECO:0000313" key="2">
    <source>
        <dbReference type="EMBL" id="KAA5605401.1"/>
    </source>
</evidence>
<keyword evidence="1" id="KW-1133">Transmembrane helix</keyword>
<protein>
    <submittedName>
        <fullName evidence="2">Uncharacterized protein</fullName>
    </submittedName>
</protein>
<keyword evidence="3" id="KW-1185">Reference proteome</keyword>
<keyword evidence="1" id="KW-0472">Membrane</keyword>
<organism evidence="2 3">
    <name type="scientific">Roseospira marina</name>
    <dbReference type="NCBI Taxonomy" id="140057"/>
    <lineage>
        <taxon>Bacteria</taxon>
        <taxon>Pseudomonadati</taxon>
        <taxon>Pseudomonadota</taxon>
        <taxon>Alphaproteobacteria</taxon>
        <taxon>Rhodospirillales</taxon>
        <taxon>Rhodospirillaceae</taxon>
        <taxon>Roseospira</taxon>
    </lineage>
</organism>
<dbReference type="EMBL" id="VWPJ01000009">
    <property type="protein sequence ID" value="KAA5605401.1"/>
    <property type="molecule type" value="Genomic_DNA"/>
</dbReference>
<feature type="transmembrane region" description="Helical" evidence="1">
    <location>
        <begin position="40"/>
        <end position="62"/>
    </location>
</feature>
<dbReference type="AlphaFoldDB" id="A0A5M6IAY7"/>